<protein>
    <submittedName>
        <fullName evidence="7">MBL fold metallo-hydrolase</fullName>
    </submittedName>
</protein>
<evidence type="ECO:0000259" key="6">
    <source>
        <dbReference type="SMART" id="SM00849"/>
    </source>
</evidence>
<name>A0ABV2CQH5_9RHOO</name>
<keyword evidence="4" id="KW-0862">Zinc</keyword>
<keyword evidence="2" id="KW-0479">Metal-binding</keyword>
<sequence>MTMMRSTGLAKWGFIGAVVTALMAGCASAPRATPVAEGVSRVELGKASVTMISDGHGSRALDDKFVRNATLADVQATLKEMGRPTDQLSIDYNTLLVDIGGQRVLFDTGNGEFGGAGSGKLLENMKRAGIDPASVNAVVISHFHGDHINGLRNKAGQVVFPNAKIYVPAPEWAWWMDDARYAATPEAGRGGLNTARRVFAPLAASAIRFEPGQEVLPGVRSIAAYGHTPGHTAFLIDGGERKLLYWADTTNVDLFVRRPDYAVMFDMDADMARATRYRMADMAIAENLLVAGYHLTGPGVGTLKKLDKGYDFTPLH</sequence>
<evidence type="ECO:0000256" key="3">
    <source>
        <dbReference type="ARBA" id="ARBA00022801"/>
    </source>
</evidence>
<dbReference type="EMBL" id="JBEWLZ010000004">
    <property type="protein sequence ID" value="MET1490113.1"/>
    <property type="molecule type" value="Genomic_DNA"/>
</dbReference>
<dbReference type="InterPro" id="IPR036866">
    <property type="entry name" value="RibonucZ/Hydroxyglut_hydro"/>
</dbReference>
<feature type="domain" description="Metallo-beta-lactamase" evidence="6">
    <location>
        <begin position="91"/>
        <end position="293"/>
    </location>
</feature>
<evidence type="ECO:0000256" key="5">
    <source>
        <dbReference type="SAM" id="SignalP"/>
    </source>
</evidence>
<dbReference type="Pfam" id="PF00753">
    <property type="entry name" value="Lactamase_B"/>
    <property type="match status" value="1"/>
</dbReference>
<proteinExistence type="inferred from homology"/>
<dbReference type="InterPro" id="IPR051013">
    <property type="entry name" value="MBL_superfamily_lactonases"/>
</dbReference>
<keyword evidence="5" id="KW-0732">Signal</keyword>
<dbReference type="SMART" id="SM00849">
    <property type="entry name" value="Lactamase_B"/>
    <property type="match status" value="1"/>
</dbReference>
<feature type="chain" id="PRO_5047065035" evidence="5">
    <location>
        <begin position="25"/>
        <end position="316"/>
    </location>
</feature>
<evidence type="ECO:0000256" key="2">
    <source>
        <dbReference type="ARBA" id="ARBA00022723"/>
    </source>
</evidence>
<evidence type="ECO:0000256" key="4">
    <source>
        <dbReference type="ARBA" id="ARBA00022833"/>
    </source>
</evidence>
<dbReference type="PANTHER" id="PTHR42978:SF6">
    <property type="entry name" value="QUORUM-QUENCHING LACTONASE YTNP-RELATED"/>
    <property type="match status" value="1"/>
</dbReference>
<evidence type="ECO:0000313" key="8">
    <source>
        <dbReference type="Proteomes" id="UP001548590"/>
    </source>
</evidence>
<keyword evidence="3" id="KW-0378">Hydrolase</keyword>
<comment type="similarity">
    <text evidence="1">Belongs to the metallo-beta-lactamase superfamily.</text>
</comment>
<comment type="caution">
    <text evidence="7">The sequence shown here is derived from an EMBL/GenBank/DDBJ whole genome shotgun (WGS) entry which is preliminary data.</text>
</comment>
<dbReference type="CDD" id="cd07720">
    <property type="entry name" value="OPHC2-like_MBL-fold"/>
    <property type="match status" value="1"/>
</dbReference>
<dbReference type="Proteomes" id="UP001548590">
    <property type="component" value="Unassembled WGS sequence"/>
</dbReference>
<dbReference type="SUPFAM" id="SSF56281">
    <property type="entry name" value="Metallo-hydrolase/oxidoreductase"/>
    <property type="match status" value="1"/>
</dbReference>
<dbReference type="RefSeq" id="WP_345923604.1">
    <property type="nucleotide sequence ID" value="NZ_JBDIVF010000001.1"/>
</dbReference>
<evidence type="ECO:0000313" key="7">
    <source>
        <dbReference type="EMBL" id="MET1490113.1"/>
    </source>
</evidence>
<dbReference type="InterPro" id="IPR001279">
    <property type="entry name" value="Metallo-B-lactamas"/>
</dbReference>
<organism evidence="7 8">
    <name type="scientific">Uliginosibacterium paludis</name>
    <dbReference type="NCBI Taxonomy" id="1615952"/>
    <lineage>
        <taxon>Bacteria</taxon>
        <taxon>Pseudomonadati</taxon>
        <taxon>Pseudomonadota</taxon>
        <taxon>Betaproteobacteria</taxon>
        <taxon>Rhodocyclales</taxon>
        <taxon>Zoogloeaceae</taxon>
        <taxon>Uliginosibacterium</taxon>
    </lineage>
</organism>
<keyword evidence="8" id="KW-1185">Reference proteome</keyword>
<dbReference type="PANTHER" id="PTHR42978">
    <property type="entry name" value="QUORUM-QUENCHING LACTONASE YTNP-RELATED-RELATED"/>
    <property type="match status" value="1"/>
</dbReference>
<dbReference type="PROSITE" id="PS51257">
    <property type="entry name" value="PROKAR_LIPOPROTEIN"/>
    <property type="match status" value="1"/>
</dbReference>
<reference evidence="7 8" key="1">
    <citation type="submission" date="2024-07" db="EMBL/GenBank/DDBJ databases">
        <title>Uliginosibacterium paludis KCTC:42655.</title>
        <authorList>
            <person name="Kim M.K."/>
        </authorList>
    </citation>
    <scope>NUCLEOTIDE SEQUENCE [LARGE SCALE GENOMIC DNA]</scope>
    <source>
        <strain evidence="7 8">KCTC 42655</strain>
    </source>
</reference>
<accession>A0ABV2CQH5</accession>
<gene>
    <name evidence="7" type="ORF">ABVT11_09765</name>
</gene>
<dbReference type="Gene3D" id="3.60.15.10">
    <property type="entry name" value="Ribonuclease Z/Hydroxyacylglutathione hydrolase-like"/>
    <property type="match status" value="1"/>
</dbReference>
<evidence type="ECO:0000256" key="1">
    <source>
        <dbReference type="ARBA" id="ARBA00007749"/>
    </source>
</evidence>
<feature type="signal peptide" evidence="5">
    <location>
        <begin position="1"/>
        <end position="24"/>
    </location>
</feature>